<feature type="domain" description="RNA polymerase sigma-70 region 2" evidence="7">
    <location>
        <begin position="34"/>
        <end position="100"/>
    </location>
</feature>
<dbReference type="InterPro" id="IPR013324">
    <property type="entry name" value="RNA_pol_sigma_r3/r4-like"/>
</dbReference>
<dbReference type="EMBL" id="SDMK01000005">
    <property type="protein sequence ID" value="RXS93509.1"/>
    <property type="molecule type" value="Genomic_DNA"/>
</dbReference>
<evidence type="ECO:0000256" key="4">
    <source>
        <dbReference type="ARBA" id="ARBA00023125"/>
    </source>
</evidence>
<dbReference type="Gene3D" id="1.10.10.10">
    <property type="entry name" value="Winged helix-like DNA-binding domain superfamily/Winged helix DNA-binding domain"/>
    <property type="match status" value="1"/>
</dbReference>
<name>A0A4Q1S9E9_9BACT</name>
<gene>
    <name evidence="9" type="ORF">ESZ00_19055</name>
</gene>
<dbReference type="InterPro" id="IPR014284">
    <property type="entry name" value="RNA_pol_sigma-70_dom"/>
</dbReference>
<comment type="caution">
    <text evidence="9">The sequence shown here is derived from an EMBL/GenBank/DDBJ whole genome shotgun (WGS) entry which is preliminary data.</text>
</comment>
<accession>A0A4Q1S9E9</accession>
<evidence type="ECO:0000259" key="7">
    <source>
        <dbReference type="Pfam" id="PF04542"/>
    </source>
</evidence>
<feature type="compositionally biased region" description="Acidic residues" evidence="6">
    <location>
        <begin position="106"/>
        <end position="115"/>
    </location>
</feature>
<dbReference type="OrthoDB" id="9795666at2"/>
<evidence type="ECO:0000256" key="2">
    <source>
        <dbReference type="ARBA" id="ARBA00023015"/>
    </source>
</evidence>
<keyword evidence="3" id="KW-0731">Sigma factor</keyword>
<dbReference type="PANTHER" id="PTHR43133">
    <property type="entry name" value="RNA POLYMERASE ECF-TYPE SIGMA FACTO"/>
    <property type="match status" value="1"/>
</dbReference>
<comment type="similarity">
    <text evidence="1">Belongs to the sigma-70 factor family. ECF subfamily.</text>
</comment>
<dbReference type="InterPro" id="IPR007627">
    <property type="entry name" value="RNA_pol_sigma70_r2"/>
</dbReference>
<evidence type="ECO:0000256" key="6">
    <source>
        <dbReference type="SAM" id="MobiDB-lite"/>
    </source>
</evidence>
<dbReference type="PANTHER" id="PTHR43133:SF8">
    <property type="entry name" value="RNA POLYMERASE SIGMA FACTOR HI_1459-RELATED"/>
    <property type="match status" value="1"/>
</dbReference>
<evidence type="ECO:0000313" key="10">
    <source>
        <dbReference type="Proteomes" id="UP000290253"/>
    </source>
</evidence>
<dbReference type="SUPFAM" id="SSF88659">
    <property type="entry name" value="Sigma3 and sigma4 domains of RNA polymerase sigma factors"/>
    <property type="match status" value="1"/>
</dbReference>
<keyword evidence="5" id="KW-0804">Transcription</keyword>
<dbReference type="GO" id="GO:0003677">
    <property type="term" value="F:DNA binding"/>
    <property type="evidence" value="ECO:0007669"/>
    <property type="project" value="UniProtKB-KW"/>
</dbReference>
<evidence type="ECO:0000313" key="9">
    <source>
        <dbReference type="EMBL" id="RXS93509.1"/>
    </source>
</evidence>
<dbReference type="InterPro" id="IPR039425">
    <property type="entry name" value="RNA_pol_sigma-70-like"/>
</dbReference>
<proteinExistence type="inferred from homology"/>
<dbReference type="Proteomes" id="UP000290253">
    <property type="component" value="Unassembled WGS sequence"/>
</dbReference>
<evidence type="ECO:0000256" key="3">
    <source>
        <dbReference type="ARBA" id="ARBA00023082"/>
    </source>
</evidence>
<dbReference type="Pfam" id="PF04542">
    <property type="entry name" value="Sigma70_r2"/>
    <property type="match status" value="1"/>
</dbReference>
<evidence type="ECO:0000256" key="5">
    <source>
        <dbReference type="ARBA" id="ARBA00023163"/>
    </source>
</evidence>
<dbReference type="CDD" id="cd06171">
    <property type="entry name" value="Sigma70_r4"/>
    <property type="match status" value="1"/>
</dbReference>
<dbReference type="InterPro" id="IPR036388">
    <property type="entry name" value="WH-like_DNA-bd_sf"/>
</dbReference>
<dbReference type="InterPro" id="IPR013325">
    <property type="entry name" value="RNA_pol_sigma_r2"/>
</dbReference>
<sequence length="211" mass="24479">MSTAALSLTQQARAENLAIAQGLRGGDAELLDRLILQYQHRLLRYLMYLTSNREIAEDLFQETWMRVLTRGSQYNGSARFDTWLFTIARNLVIDFRRRRTMASLEEMSENDEDERPYEVASNEPNPFDHYQSSENAGRMAEALLTLEPLQREVLILRFHEELSLEEIAQVTRAPLSTVKSRLYRGLATLRPRVESRAEAKMETMPVAREVR</sequence>
<dbReference type="SUPFAM" id="SSF88946">
    <property type="entry name" value="Sigma2 domain of RNA polymerase sigma factors"/>
    <property type="match status" value="1"/>
</dbReference>
<dbReference type="GO" id="GO:0006352">
    <property type="term" value="P:DNA-templated transcription initiation"/>
    <property type="evidence" value="ECO:0007669"/>
    <property type="project" value="InterPro"/>
</dbReference>
<evidence type="ECO:0000259" key="8">
    <source>
        <dbReference type="Pfam" id="PF08281"/>
    </source>
</evidence>
<keyword evidence="2" id="KW-0805">Transcription regulation</keyword>
<dbReference type="Pfam" id="PF08281">
    <property type="entry name" value="Sigma70_r4_2"/>
    <property type="match status" value="1"/>
</dbReference>
<keyword evidence="4" id="KW-0238">DNA-binding</keyword>
<dbReference type="GO" id="GO:0016987">
    <property type="term" value="F:sigma factor activity"/>
    <property type="evidence" value="ECO:0007669"/>
    <property type="project" value="UniProtKB-KW"/>
</dbReference>
<keyword evidence="10" id="KW-1185">Reference proteome</keyword>
<protein>
    <submittedName>
        <fullName evidence="9">Sigma-70 family RNA polymerase sigma factor</fullName>
    </submittedName>
</protein>
<dbReference type="InterPro" id="IPR013249">
    <property type="entry name" value="RNA_pol_sigma70_r4_t2"/>
</dbReference>
<feature type="region of interest" description="Disordered" evidence="6">
    <location>
        <begin position="105"/>
        <end position="126"/>
    </location>
</feature>
<dbReference type="NCBIfam" id="TIGR02937">
    <property type="entry name" value="sigma70-ECF"/>
    <property type="match status" value="1"/>
</dbReference>
<dbReference type="Gene3D" id="1.10.1740.10">
    <property type="match status" value="1"/>
</dbReference>
<evidence type="ECO:0000256" key="1">
    <source>
        <dbReference type="ARBA" id="ARBA00010641"/>
    </source>
</evidence>
<organism evidence="9 10">
    <name type="scientific">Silvibacterium dinghuense</name>
    <dbReference type="NCBI Taxonomy" id="1560006"/>
    <lineage>
        <taxon>Bacteria</taxon>
        <taxon>Pseudomonadati</taxon>
        <taxon>Acidobacteriota</taxon>
        <taxon>Terriglobia</taxon>
        <taxon>Terriglobales</taxon>
        <taxon>Acidobacteriaceae</taxon>
        <taxon>Silvibacterium</taxon>
    </lineage>
</organism>
<reference evidence="9 10" key="1">
    <citation type="journal article" date="2016" name="Int. J. Syst. Evol. Microbiol.">
        <title>Acidipila dinghuensis sp. nov., an acidobacterium isolated from forest soil.</title>
        <authorList>
            <person name="Jiang Y.W."/>
            <person name="Wang J."/>
            <person name="Chen M.H."/>
            <person name="Lv Y.Y."/>
            <person name="Qiu L.H."/>
        </authorList>
    </citation>
    <scope>NUCLEOTIDE SEQUENCE [LARGE SCALE GENOMIC DNA]</scope>
    <source>
        <strain evidence="9 10">DHOF10</strain>
    </source>
</reference>
<dbReference type="AlphaFoldDB" id="A0A4Q1S9E9"/>
<feature type="domain" description="RNA polymerase sigma factor 70 region 4 type 2" evidence="8">
    <location>
        <begin position="139"/>
        <end position="189"/>
    </location>
</feature>